<protein>
    <submittedName>
        <fullName evidence="1">Uncharacterized protein</fullName>
    </submittedName>
</protein>
<comment type="caution">
    <text evidence="1">The sequence shown here is derived from an EMBL/GenBank/DDBJ whole genome shotgun (WGS) entry which is preliminary data.</text>
</comment>
<gene>
    <name evidence="1" type="ORF">A0123_01524</name>
</gene>
<reference evidence="1 2" key="1">
    <citation type="submission" date="2016-03" db="EMBL/GenBank/DDBJ databases">
        <title>Draft genome sequence of Gluconobacter cerinus strain CECT 9110.</title>
        <authorList>
            <person name="Sainz F."/>
            <person name="Mas A."/>
            <person name="Torija M.J."/>
        </authorList>
    </citation>
    <scope>NUCLEOTIDE SEQUENCE [LARGE SCALE GENOMIC DNA]</scope>
    <source>
        <strain evidence="1 2">CECT 9110</strain>
    </source>
</reference>
<dbReference type="Proteomes" id="UP000077786">
    <property type="component" value="Unassembled WGS sequence"/>
</dbReference>
<sequence length="325" mass="35167">MADASQVGLALAYVCAGILYPEGLEKPSVTGRQTIVRRGWLLPSDIFSAQNIRNNTDFLTVTLAPQKGIVVPEPLGRPWQVQARVLPTVSVKQSTQAVRIAFPSEGAPSGVVGVWYEAGKTQISAAYAVTEQDTPETVALALAGQLPKGLADGNSVQVPGYNLAGNVVGYGQSVRVNRRQNQRYRVSLWTADSGVRDTLGQFLDTELAEKSWVSTLDGRQAQLRFVSVEDIDTMQNQALYRRDYLYELVFDTLQVQWSSDMMFGAGTVSAGDQVSSFGAIEPAFDNSVVLHALEAMQAAQTSQAAQNSYPGLMVNQFGTVVCQSH</sequence>
<dbReference type="OrthoDB" id="7283651at2"/>
<evidence type="ECO:0000313" key="2">
    <source>
        <dbReference type="Proteomes" id="UP000077786"/>
    </source>
</evidence>
<dbReference type="EMBL" id="LUTU01000006">
    <property type="protein sequence ID" value="OAJ67885.1"/>
    <property type="molecule type" value="Genomic_DNA"/>
</dbReference>
<name>A0A1B6VKY4_9PROT</name>
<evidence type="ECO:0000313" key="1">
    <source>
        <dbReference type="EMBL" id="OAJ67885.1"/>
    </source>
</evidence>
<organism evidence="1 2">
    <name type="scientific">Gluconobacter cerinus</name>
    <dbReference type="NCBI Taxonomy" id="38307"/>
    <lineage>
        <taxon>Bacteria</taxon>
        <taxon>Pseudomonadati</taxon>
        <taxon>Pseudomonadota</taxon>
        <taxon>Alphaproteobacteria</taxon>
        <taxon>Acetobacterales</taxon>
        <taxon>Acetobacteraceae</taxon>
        <taxon>Gluconobacter</taxon>
    </lineage>
</organism>
<dbReference type="AlphaFoldDB" id="A0A1B6VKY4"/>
<proteinExistence type="predicted"/>
<accession>A0A1B6VKY4</accession>
<dbReference type="RefSeq" id="WP_064274268.1">
    <property type="nucleotide sequence ID" value="NZ_LUTU01000006.1"/>
</dbReference>
<dbReference type="PATRIC" id="fig|38307.3.peg.1564"/>